<sequence>MISINQVQALLRAQINLNNLTLSESEIIESAQRIRDVIAGEMEYPDWDTRDEIIATIQFEIAKTSNNESFIASMTDELISLAKKAERCGWFVGAMYGKDDQLPRFLDEGIWQNGYEDKYLDLVRSMAVGDRIAIKSAYTKKRNLPFDNQGHFVSVMAIKAIGTIVRNMNDGQTVEVEWDKAFSEPREWYFYTGRSTIWKVDDHHWMSEALLDFTFDNRPQDYKRFCEAPYWKERFSQNIKQDTRFKWTRFYEAFASALRQHQDNRTKLTQFVTKLAEEFELSYIHGKNLKDICPFTVMGIFNRGMTEQNRKAIAETLALFLGVDESLPESFEGIPVLNNQKSWFFAGEHERQDTDIDHLWSLFSVAQDFSDEPNDEKQQLFIDFYNNVSAQKGVGWNLSMGLYWIRPWHYLPLDAQSRSYFASLGLKLDRNGAKGRCSGADYLKAMEDLDARFNEEKFPVNSFPEFSLKAWQIPVKPEVKPDSWKALILERIKALCCEQNSETFTREQFHHRYLPELKSLFPENNSPDMTIDRQMQILRDEHIVGFLERGQYEWYGFEEESEPSAKPEAFDKYSVDEVIQDGCFLGKREITALVKRLRDKKNLILQGAPGTGKTWLAKRLAFALIGEKRENHVTAVQFHPNLSYEDFIRGWRPTGDGQLSLCDGPFLDVVKQAKEEPQQTFVIVIEEINRGNPAQIFGEMLTLLEADKRTPNEALSLSYSKDGEEKIFIPGNLYVIGTMNIADRSLALVDLALRRRFAFINLTPALGDTWRRWVMKENNIDESFLRQIESRLIALNQQISDDPKLGKQFQIGHSYVTPSFHNTIEDPNQWFKDVVETEIYPLLEEYWFDSMTDAKNARKALLEGL</sequence>
<evidence type="ECO:0000259" key="1">
    <source>
        <dbReference type="SMART" id="SM00382"/>
    </source>
</evidence>
<dbReference type="InterPro" id="IPR036388">
    <property type="entry name" value="WH-like_DNA-bd_sf"/>
</dbReference>
<dbReference type="GO" id="GO:0005524">
    <property type="term" value="F:ATP binding"/>
    <property type="evidence" value="ECO:0007669"/>
    <property type="project" value="InterPro"/>
</dbReference>
<evidence type="ECO:0000313" key="2">
    <source>
        <dbReference type="EMBL" id="SHI27064.1"/>
    </source>
</evidence>
<evidence type="ECO:0000313" key="3">
    <source>
        <dbReference type="Proteomes" id="UP000184608"/>
    </source>
</evidence>
<dbReference type="Gene3D" id="3.40.50.300">
    <property type="entry name" value="P-loop containing nucleotide triphosphate hydrolases"/>
    <property type="match status" value="1"/>
</dbReference>
<reference evidence="2 3" key="1">
    <citation type="submission" date="2016-11" db="EMBL/GenBank/DDBJ databases">
        <authorList>
            <person name="Jaros S."/>
            <person name="Januszkiewicz K."/>
            <person name="Wedrychowicz H."/>
        </authorList>
    </citation>
    <scope>NUCLEOTIDE SEQUENCE [LARGE SCALE GENOMIC DNA]</scope>
    <source>
        <strain evidence="2 3">CECT 7868</strain>
    </source>
</reference>
<proteinExistence type="predicted"/>
<dbReference type="Pfam" id="PF07728">
    <property type="entry name" value="AAA_5"/>
    <property type="match status" value="1"/>
</dbReference>
<protein>
    <submittedName>
        <fullName evidence="2">5-methylcytosine-specific restriction enzyme B</fullName>
        <ecNumber evidence="2">3.1.21.-</ecNumber>
    </submittedName>
</protein>
<dbReference type="STRING" id="1216006.VA7868_03133"/>
<dbReference type="InterPro" id="IPR003593">
    <property type="entry name" value="AAA+_ATPase"/>
</dbReference>
<dbReference type="RefSeq" id="WP_245796931.1">
    <property type="nucleotide sequence ID" value="NZ_FQXZ01000036.1"/>
</dbReference>
<dbReference type="AlphaFoldDB" id="A0A1M5ZS67"/>
<keyword evidence="3" id="KW-1185">Reference proteome</keyword>
<dbReference type="Proteomes" id="UP000184608">
    <property type="component" value="Unassembled WGS sequence"/>
</dbReference>
<dbReference type="CDD" id="cd00009">
    <property type="entry name" value="AAA"/>
    <property type="match status" value="1"/>
</dbReference>
<dbReference type="InterPro" id="IPR011704">
    <property type="entry name" value="ATPase_dyneun-rel_AAA"/>
</dbReference>
<accession>A0A1M5ZS67</accession>
<dbReference type="InterPro" id="IPR052934">
    <property type="entry name" value="Methyl-DNA_Rec/Restrict_Enz"/>
</dbReference>
<dbReference type="EMBL" id="FQXZ01000036">
    <property type="protein sequence ID" value="SHI27064.1"/>
    <property type="molecule type" value="Genomic_DNA"/>
</dbReference>
<feature type="domain" description="AAA+ ATPase" evidence="1">
    <location>
        <begin position="599"/>
        <end position="767"/>
    </location>
</feature>
<dbReference type="Gene3D" id="1.10.10.10">
    <property type="entry name" value="Winged helix-like DNA-binding domain superfamily/Winged helix DNA-binding domain"/>
    <property type="match status" value="1"/>
</dbReference>
<keyword evidence="2" id="KW-0378">Hydrolase</keyword>
<name>A0A1M5ZS67_9VIBR</name>
<dbReference type="SMART" id="SM00382">
    <property type="entry name" value="AAA"/>
    <property type="match status" value="1"/>
</dbReference>
<dbReference type="PANTHER" id="PTHR37291:SF1">
    <property type="entry name" value="TYPE IV METHYL-DIRECTED RESTRICTION ENZYME ECOKMCRB SUBUNIT"/>
    <property type="match status" value="1"/>
</dbReference>
<dbReference type="SUPFAM" id="SSF52540">
    <property type="entry name" value="P-loop containing nucleoside triphosphate hydrolases"/>
    <property type="match status" value="1"/>
</dbReference>
<dbReference type="Pfam" id="PF17726">
    <property type="entry name" value="DpnI_C"/>
    <property type="match status" value="1"/>
</dbReference>
<dbReference type="InterPro" id="IPR027417">
    <property type="entry name" value="P-loop_NTPase"/>
</dbReference>
<dbReference type="EC" id="3.1.21.-" evidence="2"/>
<dbReference type="GO" id="GO:0016887">
    <property type="term" value="F:ATP hydrolysis activity"/>
    <property type="evidence" value="ECO:0007669"/>
    <property type="project" value="InterPro"/>
</dbReference>
<gene>
    <name evidence="2" type="primary">mcrB</name>
    <name evidence="2" type="ORF">VA7868_03133</name>
</gene>
<dbReference type="InterPro" id="IPR041368">
    <property type="entry name" value="DRP_C"/>
</dbReference>
<organism evidence="2 3">
    <name type="scientific">Vibrio aerogenes CECT 7868</name>
    <dbReference type="NCBI Taxonomy" id="1216006"/>
    <lineage>
        <taxon>Bacteria</taxon>
        <taxon>Pseudomonadati</taxon>
        <taxon>Pseudomonadota</taxon>
        <taxon>Gammaproteobacteria</taxon>
        <taxon>Vibrionales</taxon>
        <taxon>Vibrionaceae</taxon>
        <taxon>Vibrio</taxon>
    </lineage>
</organism>
<dbReference type="PANTHER" id="PTHR37291">
    <property type="entry name" value="5-METHYLCYTOSINE-SPECIFIC RESTRICTION ENZYME B"/>
    <property type="match status" value="1"/>
</dbReference>